<name>A0A8H4EUZ9_GIGMA</name>
<evidence type="ECO:0000313" key="5">
    <source>
        <dbReference type="Proteomes" id="UP000439903"/>
    </source>
</evidence>
<keyword evidence="2" id="KW-0732">Signal</keyword>
<accession>A0A8H4EUZ9</accession>
<protein>
    <recommendedName>
        <fullName evidence="1">Phosphatidylglycerol/phosphatidylinositol transfer protein</fullName>
    </recommendedName>
</protein>
<gene>
    <name evidence="4" type="ORF">F8M41_009300</name>
</gene>
<evidence type="ECO:0000256" key="2">
    <source>
        <dbReference type="SAM" id="SignalP"/>
    </source>
</evidence>
<evidence type="ECO:0000259" key="3">
    <source>
        <dbReference type="Pfam" id="PF02221"/>
    </source>
</evidence>
<dbReference type="OrthoDB" id="2352066at2759"/>
<dbReference type="SUPFAM" id="SSF81296">
    <property type="entry name" value="E set domains"/>
    <property type="match status" value="1"/>
</dbReference>
<comment type="caution">
    <text evidence="4">The sequence shown here is derived from an EMBL/GenBank/DDBJ whole genome shotgun (WGS) entry which is preliminary data.</text>
</comment>
<dbReference type="Gene3D" id="2.60.40.770">
    <property type="match status" value="1"/>
</dbReference>
<feature type="chain" id="PRO_5034657061" description="Phosphatidylglycerol/phosphatidylinositol transfer protein" evidence="2">
    <location>
        <begin position="21"/>
        <end position="166"/>
    </location>
</feature>
<dbReference type="InterPro" id="IPR003172">
    <property type="entry name" value="ML_dom"/>
</dbReference>
<keyword evidence="5" id="KW-1185">Reference proteome</keyword>
<dbReference type="EMBL" id="WTPW01000021">
    <property type="protein sequence ID" value="KAF0558410.1"/>
    <property type="molecule type" value="Genomic_DNA"/>
</dbReference>
<evidence type="ECO:0000256" key="1">
    <source>
        <dbReference type="ARBA" id="ARBA00016056"/>
    </source>
</evidence>
<organism evidence="4 5">
    <name type="scientific">Gigaspora margarita</name>
    <dbReference type="NCBI Taxonomy" id="4874"/>
    <lineage>
        <taxon>Eukaryota</taxon>
        <taxon>Fungi</taxon>
        <taxon>Fungi incertae sedis</taxon>
        <taxon>Mucoromycota</taxon>
        <taxon>Glomeromycotina</taxon>
        <taxon>Glomeromycetes</taxon>
        <taxon>Diversisporales</taxon>
        <taxon>Gigasporaceae</taxon>
        <taxon>Gigaspora</taxon>
    </lineage>
</organism>
<evidence type="ECO:0000313" key="4">
    <source>
        <dbReference type="EMBL" id="KAF0558410.1"/>
    </source>
</evidence>
<sequence>MTYYLFIHFFFSFLVLKALLQNNTQNYAQFTQCPGQYPITFNTIYVTDPIVIKKDQNTNVTIDVTSENSKTSVPIVQGAIMHVIPLVNGIEFAGVSVDFCQALYVSNGHPCPYNGTFNLSVSYTDRPNLLPGIQNLLNNTIVKGKVYNPDNSYLGCVQGQIHVVIV</sequence>
<dbReference type="Proteomes" id="UP000439903">
    <property type="component" value="Unassembled WGS sequence"/>
</dbReference>
<proteinExistence type="predicted"/>
<feature type="signal peptide" evidence="2">
    <location>
        <begin position="1"/>
        <end position="20"/>
    </location>
</feature>
<dbReference type="AlphaFoldDB" id="A0A8H4EUZ9"/>
<reference evidence="4 5" key="1">
    <citation type="journal article" date="2019" name="Environ. Microbiol.">
        <title>At the nexus of three kingdoms: the genome of the mycorrhizal fungus Gigaspora margarita provides insights into plant, endobacterial and fungal interactions.</title>
        <authorList>
            <person name="Venice F."/>
            <person name="Ghignone S."/>
            <person name="Salvioli di Fossalunga A."/>
            <person name="Amselem J."/>
            <person name="Novero M."/>
            <person name="Xianan X."/>
            <person name="Sedzielewska Toro K."/>
            <person name="Morin E."/>
            <person name="Lipzen A."/>
            <person name="Grigoriev I.V."/>
            <person name="Henrissat B."/>
            <person name="Martin F.M."/>
            <person name="Bonfante P."/>
        </authorList>
    </citation>
    <scope>NUCLEOTIDE SEQUENCE [LARGE SCALE GENOMIC DNA]</scope>
    <source>
        <strain evidence="4 5">BEG34</strain>
    </source>
</reference>
<dbReference type="InterPro" id="IPR014756">
    <property type="entry name" value="Ig_E-set"/>
</dbReference>
<dbReference type="Pfam" id="PF02221">
    <property type="entry name" value="E1_DerP2_DerF2"/>
    <property type="match status" value="1"/>
</dbReference>
<feature type="domain" description="MD-2-related lipid-recognition" evidence="3">
    <location>
        <begin position="29"/>
        <end position="161"/>
    </location>
</feature>